<dbReference type="SUPFAM" id="SSF161098">
    <property type="entry name" value="MetI-like"/>
    <property type="match status" value="1"/>
</dbReference>
<evidence type="ECO:0000256" key="6">
    <source>
        <dbReference type="ARBA" id="ARBA00023136"/>
    </source>
</evidence>
<feature type="transmembrane region" description="Helical" evidence="7">
    <location>
        <begin position="101"/>
        <end position="122"/>
    </location>
</feature>
<proteinExistence type="inferred from homology"/>
<feature type="transmembrane region" description="Helical" evidence="7">
    <location>
        <begin position="185"/>
        <end position="206"/>
    </location>
</feature>
<dbReference type="GO" id="GO:0055085">
    <property type="term" value="P:transmembrane transport"/>
    <property type="evidence" value="ECO:0007669"/>
    <property type="project" value="InterPro"/>
</dbReference>
<evidence type="ECO:0000259" key="8">
    <source>
        <dbReference type="PROSITE" id="PS50928"/>
    </source>
</evidence>
<dbReference type="Gene3D" id="1.10.3720.10">
    <property type="entry name" value="MetI-like"/>
    <property type="match status" value="1"/>
</dbReference>
<evidence type="ECO:0000256" key="1">
    <source>
        <dbReference type="ARBA" id="ARBA00004651"/>
    </source>
</evidence>
<feature type="transmembrane region" description="Helical" evidence="7">
    <location>
        <begin position="354"/>
        <end position="380"/>
    </location>
</feature>
<feature type="transmembrane region" description="Helical" evidence="7">
    <location>
        <begin position="218"/>
        <end position="235"/>
    </location>
</feature>
<dbReference type="InterPro" id="IPR000515">
    <property type="entry name" value="MetI-like"/>
</dbReference>
<dbReference type="Pfam" id="PF00528">
    <property type="entry name" value="BPD_transp_1"/>
    <property type="match status" value="1"/>
</dbReference>
<evidence type="ECO:0000256" key="4">
    <source>
        <dbReference type="ARBA" id="ARBA00022692"/>
    </source>
</evidence>
<dbReference type="InterPro" id="IPR035906">
    <property type="entry name" value="MetI-like_sf"/>
</dbReference>
<dbReference type="CDD" id="cd06261">
    <property type="entry name" value="TM_PBP2"/>
    <property type="match status" value="1"/>
</dbReference>
<evidence type="ECO:0000256" key="2">
    <source>
        <dbReference type="ARBA" id="ARBA00022448"/>
    </source>
</evidence>
<evidence type="ECO:0000256" key="5">
    <source>
        <dbReference type="ARBA" id="ARBA00022989"/>
    </source>
</evidence>
<feature type="domain" description="ABC transmembrane type-1" evidence="8">
    <location>
        <begin position="97"/>
        <end position="373"/>
    </location>
</feature>
<evidence type="ECO:0000313" key="9">
    <source>
        <dbReference type="EMBL" id="AGQ18791.1"/>
    </source>
</evidence>
<protein>
    <submittedName>
        <fullName evidence="9">MedDCM-OCT-S25-C81-cds27</fullName>
    </submittedName>
</protein>
<feature type="transmembrane region" description="Helical" evidence="7">
    <location>
        <begin position="308"/>
        <end position="334"/>
    </location>
</feature>
<comment type="similarity">
    <text evidence="7">Belongs to the binding-protein-dependent transport system permease family.</text>
</comment>
<reference evidence="9" key="1">
    <citation type="journal article" date="2013" name="Sci. Rep.">
        <title>Metagenomics uncovers a new group of low GC and ultra-small marine Actinobacteria.</title>
        <authorList>
            <person name="Ghai R."/>
            <person name="Mizuno C.M."/>
            <person name="Picazo A."/>
            <person name="Camacho A."/>
            <person name="Rodriguez-Valera F."/>
        </authorList>
    </citation>
    <scope>NUCLEOTIDE SEQUENCE</scope>
</reference>
<feature type="transmembrane region" description="Helical" evidence="7">
    <location>
        <begin position="250"/>
        <end position="272"/>
    </location>
</feature>
<keyword evidence="5 7" id="KW-1133">Transmembrane helix</keyword>
<sequence>MLVYTIKRFFEMIIVFFLFLIISYLLFNAIPGNAFSSLLLNPLLPPETYQRTIETFGLDKPLFERIQLYIINFFKGDFGYSYIYYPRTPIELIAERLPRTLMLFSIVNVIAFYTGFLVGKILAWRRGSKSETWITIGSVFSYTVFYPWFALMMLWFFGYKMGWFPLGKFLVPEKWYDSPYSSDEIFYTLILFTTVTSVFLFLIFIFTRNIESLQSRRNSRFVGLIILFIISAIYWNNGEASLQRFYAADIAYHMILPTFTVTLVAFAGTALLTRTTMMEVLKDDYILTARAKGLSQKRIRDRHAARTALLPVVTSFIFTIITIIDGSVLTESIFSWPGMGQLILEAVTREDIPLAMASFSFIGILALIAHFIADISYAFLDPRIRVKVES</sequence>
<dbReference type="AlphaFoldDB" id="S5DJ39"/>
<feature type="transmembrane region" description="Helical" evidence="7">
    <location>
        <begin position="134"/>
        <end position="157"/>
    </location>
</feature>
<dbReference type="PANTHER" id="PTHR43163">
    <property type="entry name" value="DIPEPTIDE TRANSPORT SYSTEM PERMEASE PROTEIN DPPB-RELATED"/>
    <property type="match status" value="1"/>
</dbReference>
<evidence type="ECO:0000256" key="3">
    <source>
        <dbReference type="ARBA" id="ARBA00022475"/>
    </source>
</evidence>
<organism evidence="9">
    <name type="scientific">Candidatus Actinomarina minuta</name>
    <dbReference type="NCBI Taxonomy" id="1389454"/>
    <lineage>
        <taxon>Bacteria</taxon>
        <taxon>Bacillati</taxon>
        <taxon>Actinomycetota</taxon>
        <taxon>Actinomycetes</taxon>
        <taxon>Candidatus Actinomarinidae</taxon>
        <taxon>Candidatus Actinomarinales</taxon>
        <taxon>Candidatus Actinomarineae</taxon>
        <taxon>Candidatus Actinomarinaceae</taxon>
        <taxon>Candidatus Actinomarina</taxon>
    </lineage>
</organism>
<dbReference type="EMBL" id="KC811112">
    <property type="protein sequence ID" value="AGQ18791.1"/>
    <property type="molecule type" value="Genomic_DNA"/>
</dbReference>
<comment type="subcellular location">
    <subcellularLocation>
        <location evidence="1 7">Cell membrane</location>
        <topology evidence="1 7">Multi-pass membrane protein</topology>
    </subcellularLocation>
</comment>
<feature type="transmembrane region" description="Helical" evidence="7">
    <location>
        <begin position="12"/>
        <end position="30"/>
    </location>
</feature>
<keyword evidence="4 7" id="KW-0812">Transmembrane</keyword>
<keyword evidence="6 7" id="KW-0472">Membrane</keyword>
<dbReference type="GO" id="GO:0005886">
    <property type="term" value="C:plasma membrane"/>
    <property type="evidence" value="ECO:0007669"/>
    <property type="project" value="UniProtKB-SubCell"/>
</dbReference>
<dbReference type="PROSITE" id="PS50928">
    <property type="entry name" value="ABC_TM1"/>
    <property type="match status" value="1"/>
</dbReference>
<evidence type="ECO:0000256" key="7">
    <source>
        <dbReference type="RuleBase" id="RU363032"/>
    </source>
</evidence>
<keyword evidence="3" id="KW-1003">Cell membrane</keyword>
<dbReference type="PANTHER" id="PTHR43163:SF6">
    <property type="entry name" value="DIPEPTIDE TRANSPORT SYSTEM PERMEASE PROTEIN DPPB-RELATED"/>
    <property type="match status" value="1"/>
</dbReference>
<accession>S5DJ39</accession>
<name>S5DJ39_9ACTN</name>
<keyword evidence="2 7" id="KW-0813">Transport</keyword>